<name>A0AAD4ICY1_9PLEO</name>
<dbReference type="EMBL" id="JAANER010000003">
    <property type="protein sequence ID" value="KAG9192166.1"/>
    <property type="molecule type" value="Genomic_DNA"/>
</dbReference>
<feature type="compositionally biased region" description="Polar residues" evidence="1">
    <location>
        <begin position="119"/>
        <end position="130"/>
    </location>
</feature>
<feature type="compositionally biased region" description="Acidic residues" evidence="1">
    <location>
        <begin position="475"/>
        <end position="484"/>
    </location>
</feature>
<organism evidence="2 3">
    <name type="scientific">Alternaria panax</name>
    <dbReference type="NCBI Taxonomy" id="48097"/>
    <lineage>
        <taxon>Eukaryota</taxon>
        <taxon>Fungi</taxon>
        <taxon>Dikarya</taxon>
        <taxon>Ascomycota</taxon>
        <taxon>Pezizomycotina</taxon>
        <taxon>Dothideomycetes</taxon>
        <taxon>Pleosporomycetidae</taxon>
        <taxon>Pleosporales</taxon>
        <taxon>Pleosporineae</taxon>
        <taxon>Pleosporaceae</taxon>
        <taxon>Alternaria</taxon>
        <taxon>Alternaria sect. Panax</taxon>
    </lineage>
</organism>
<feature type="compositionally biased region" description="Acidic residues" evidence="1">
    <location>
        <begin position="404"/>
        <end position="413"/>
    </location>
</feature>
<sequence>MAPNGYQASGKKGVHQSSDSLPIFWEDKHGHREFLDWKEANQNGPFPSYEEWVESQKRSGGLSLYYTALHIFEESDSTDEDAILVKAKPQVTKTRGQVGRPRKTASTNGNGLPHAAGSATPSAVPNSEDLSPSGKKKRKARKKPLSEEVVASASDSGEVIKDLGASAPVAETATPTAPMITVNGQRKSSTRKARKKPISEETISPEDELEDSIETTIDEVAASAIASPLPVRSAPKLPVTAPTPDSPKKSHILKLSTRKTPKKKTVLGEAAIEVGAGDVDASIQAAPSNVATVAKPNIIVGMNVTPNENGKTDQDTESATASPDPTTASAGSARRGLRTRKPAQQRPYYHDSQLFEEVEPDNGDTQDSNNMSPAAQGRRVSIASISKNIDDALLASLDEEAIALLQEETEPEPESAKPKHFKGKGRAWKKEGSDEDEEFSLAAKKKAAKAARMKTKGQIPKKRGRPRKSGRSEELIDEETDEDNDAVKRKRPPPRKSALSEEVIIDSSDEEAKEMEVEESTTPKYTPNKSYTPKGLPKYMSKTDNSANGGSELGTDDEMEVISPSKKTV</sequence>
<reference evidence="2" key="1">
    <citation type="submission" date="2021-07" db="EMBL/GenBank/DDBJ databases">
        <title>Genome Resource of American Ginseng Black Spot Pathogen Alternaria panax.</title>
        <authorList>
            <person name="Qiu C."/>
            <person name="Wang W."/>
            <person name="Liu Z."/>
        </authorList>
    </citation>
    <scope>NUCLEOTIDE SEQUENCE</scope>
    <source>
        <strain evidence="2">BNCC115425</strain>
    </source>
</reference>
<comment type="caution">
    <text evidence="2">The sequence shown here is derived from an EMBL/GenBank/DDBJ whole genome shotgun (WGS) entry which is preliminary data.</text>
</comment>
<feature type="compositionally biased region" description="Basic residues" evidence="1">
    <location>
        <begin position="418"/>
        <end position="427"/>
    </location>
</feature>
<gene>
    <name evidence="2" type="ORF">G6011_10900</name>
</gene>
<keyword evidence="3" id="KW-1185">Reference proteome</keyword>
<evidence type="ECO:0000313" key="2">
    <source>
        <dbReference type="EMBL" id="KAG9192166.1"/>
    </source>
</evidence>
<proteinExistence type="predicted"/>
<feature type="compositionally biased region" description="Basic residues" evidence="1">
    <location>
        <begin position="134"/>
        <end position="143"/>
    </location>
</feature>
<feature type="compositionally biased region" description="Acidic residues" evidence="1">
    <location>
        <begin position="354"/>
        <end position="364"/>
    </location>
</feature>
<feature type="region of interest" description="Disordered" evidence="1">
    <location>
        <begin position="226"/>
        <end position="261"/>
    </location>
</feature>
<feature type="compositionally biased region" description="Polar residues" evidence="1">
    <location>
        <begin position="520"/>
        <end position="531"/>
    </location>
</feature>
<feature type="compositionally biased region" description="Basic residues" evidence="1">
    <location>
        <begin position="443"/>
        <end position="469"/>
    </location>
</feature>
<protein>
    <submittedName>
        <fullName evidence="2">Uncharacterized protein</fullName>
    </submittedName>
</protein>
<feature type="compositionally biased region" description="Low complexity" evidence="1">
    <location>
        <begin position="317"/>
        <end position="333"/>
    </location>
</feature>
<feature type="region of interest" description="Disordered" evidence="1">
    <location>
        <begin position="404"/>
        <end position="569"/>
    </location>
</feature>
<evidence type="ECO:0000256" key="1">
    <source>
        <dbReference type="SAM" id="MobiDB-lite"/>
    </source>
</evidence>
<feature type="compositionally biased region" description="Basic residues" evidence="1">
    <location>
        <begin position="249"/>
        <end position="261"/>
    </location>
</feature>
<accession>A0AAD4ICY1</accession>
<dbReference type="AlphaFoldDB" id="A0AAD4ICY1"/>
<feature type="region of interest" description="Disordered" evidence="1">
    <location>
        <begin position="90"/>
        <end position="211"/>
    </location>
</feature>
<feature type="region of interest" description="Disordered" evidence="1">
    <location>
        <begin position="302"/>
        <end position="378"/>
    </location>
</feature>
<feature type="compositionally biased region" description="Acidic residues" evidence="1">
    <location>
        <begin position="503"/>
        <end position="519"/>
    </location>
</feature>
<feature type="compositionally biased region" description="Low complexity" evidence="1">
    <location>
        <begin position="165"/>
        <end position="178"/>
    </location>
</feature>
<evidence type="ECO:0000313" key="3">
    <source>
        <dbReference type="Proteomes" id="UP001199106"/>
    </source>
</evidence>
<dbReference type="Proteomes" id="UP001199106">
    <property type="component" value="Unassembled WGS sequence"/>
</dbReference>